<evidence type="ECO:0000313" key="1">
    <source>
        <dbReference type="EMBL" id="PWN92483.1"/>
    </source>
</evidence>
<dbReference type="InParanoid" id="A0A316YWQ5"/>
<gene>
    <name evidence="1" type="ORF">FA10DRAFT_93369</name>
</gene>
<dbReference type="SUPFAM" id="SSF53335">
    <property type="entry name" value="S-adenosyl-L-methionine-dependent methyltransferases"/>
    <property type="match status" value="1"/>
</dbReference>
<protein>
    <recommendedName>
        <fullName evidence="3">Methyltransferase domain-containing protein</fullName>
    </recommendedName>
</protein>
<organism evidence="1 2">
    <name type="scientific">Acaromyces ingoldii</name>
    <dbReference type="NCBI Taxonomy" id="215250"/>
    <lineage>
        <taxon>Eukaryota</taxon>
        <taxon>Fungi</taxon>
        <taxon>Dikarya</taxon>
        <taxon>Basidiomycota</taxon>
        <taxon>Ustilaginomycotina</taxon>
        <taxon>Exobasidiomycetes</taxon>
        <taxon>Exobasidiales</taxon>
        <taxon>Cryptobasidiaceae</taxon>
        <taxon>Acaromyces</taxon>
    </lineage>
</organism>
<dbReference type="AlphaFoldDB" id="A0A316YWQ5"/>
<dbReference type="GeneID" id="37047708"/>
<name>A0A316YWQ5_9BASI</name>
<evidence type="ECO:0008006" key="3">
    <source>
        <dbReference type="Google" id="ProtNLM"/>
    </source>
</evidence>
<dbReference type="OrthoDB" id="74240at2759"/>
<evidence type="ECO:0000313" key="2">
    <source>
        <dbReference type="Proteomes" id="UP000245768"/>
    </source>
</evidence>
<dbReference type="RefSeq" id="XP_025379681.1">
    <property type="nucleotide sequence ID" value="XM_025525792.1"/>
</dbReference>
<dbReference type="Proteomes" id="UP000245768">
    <property type="component" value="Unassembled WGS sequence"/>
</dbReference>
<sequence>MDKGPAQKIASAEAGVVDVRSGAGGQRVKGALVVGGRAGLSQRFSWLPPPGPNSLPLVVLVSKAEEKSEIAETLSRWNIEVVVSNDDATFWRDAQSLHLILGQGEEDTTRLLFAPSPILDRAMSLWEKEAAERWSSGQATLLDLGCGAGRDMAWAARRSTYSQVRWLVTGVDNLEATIRRVRLLASDLRLDQPHSSRIESIVWGQTTAEGSVDVFQGTLPHKTWDIILIVRFLPRSLLRRLNEWTHDGSLLALSHFVHGAGCEYDSPPIPARLQPGEIEELIDKYLSSAQWSIISDQIDHTEDGRPLRSVIARRKAR</sequence>
<reference evidence="1" key="1">
    <citation type="journal article" date="2018" name="Mol. Biol. Evol.">
        <title>Broad Genomic Sampling Reveals a Smut Pathogenic Ancestry of the Fungal Clade Ustilaginomycotina.</title>
        <authorList>
            <person name="Kijpornyongpan T."/>
            <person name="Mondo S.J."/>
            <person name="Barry K."/>
            <person name="Sandor L."/>
            <person name="Lee J."/>
            <person name="Lipzen A."/>
            <person name="Pangilinan J."/>
            <person name="LaButti K."/>
            <person name="Hainaut M."/>
            <person name="Henrissat B."/>
            <person name="Grigoriev I.V."/>
            <person name="Spatafora J.W."/>
            <person name="Aime M.C."/>
        </authorList>
    </citation>
    <scope>NUCLEOTIDE SEQUENCE [LARGE SCALE GENOMIC DNA]</scope>
    <source>
        <strain evidence="1">MCA 4198</strain>
    </source>
</reference>
<dbReference type="EMBL" id="KZ819635">
    <property type="protein sequence ID" value="PWN92483.1"/>
    <property type="molecule type" value="Genomic_DNA"/>
</dbReference>
<proteinExistence type="predicted"/>
<dbReference type="Gene3D" id="3.40.50.150">
    <property type="entry name" value="Vaccinia Virus protein VP39"/>
    <property type="match status" value="1"/>
</dbReference>
<keyword evidence="2" id="KW-1185">Reference proteome</keyword>
<dbReference type="InterPro" id="IPR029063">
    <property type="entry name" value="SAM-dependent_MTases_sf"/>
</dbReference>
<dbReference type="FunCoup" id="A0A316YWQ5">
    <property type="interactions" value="137"/>
</dbReference>
<accession>A0A316YWQ5</accession>